<dbReference type="Pfam" id="PF00583">
    <property type="entry name" value="Acetyltransf_1"/>
    <property type="match status" value="1"/>
</dbReference>
<gene>
    <name evidence="2" type="ORF">HY834_11645</name>
</gene>
<dbReference type="InterPro" id="IPR000182">
    <property type="entry name" value="GNAT_dom"/>
</dbReference>
<comment type="caution">
    <text evidence="2">The sequence shown here is derived from an EMBL/GenBank/DDBJ whole genome shotgun (WGS) entry which is preliminary data.</text>
</comment>
<dbReference type="AlphaFoldDB" id="A0A933L3M8"/>
<accession>A0A933L3M8</accession>
<sequence length="159" mass="16876">MVGTFEIAPVCSPDDLLATAALFRAYAASLQIDLGYQNFAAELVELPGKYAPPAGALLLARDASGRSVGCVALRPLEPAGCCEMKRLYVAPYGRGLGLGRALVEAIVGEAARLGYREIRLDTLPTMTEALSLYARSGFESVPAYYDTPIAGTIFLARTL</sequence>
<evidence type="ECO:0000313" key="2">
    <source>
        <dbReference type="EMBL" id="MBI4922395.1"/>
    </source>
</evidence>
<reference evidence="2" key="1">
    <citation type="submission" date="2020-07" db="EMBL/GenBank/DDBJ databases">
        <title>Huge and variable diversity of episymbiotic CPR bacteria and DPANN archaea in groundwater ecosystems.</title>
        <authorList>
            <person name="He C.Y."/>
            <person name="Keren R."/>
            <person name="Whittaker M."/>
            <person name="Farag I.F."/>
            <person name="Doudna J."/>
            <person name="Cate J.H.D."/>
            <person name="Banfield J.F."/>
        </authorList>
    </citation>
    <scope>NUCLEOTIDE SEQUENCE</scope>
    <source>
        <strain evidence="2">NC_groundwater_1586_Pr3_B-0.1um_66_15</strain>
    </source>
</reference>
<dbReference type="SUPFAM" id="SSF55729">
    <property type="entry name" value="Acyl-CoA N-acyltransferases (Nat)"/>
    <property type="match status" value="1"/>
</dbReference>
<dbReference type="Proteomes" id="UP000782610">
    <property type="component" value="Unassembled WGS sequence"/>
</dbReference>
<protein>
    <submittedName>
        <fullName evidence="2">GNAT family N-acetyltransferase</fullName>
    </submittedName>
</protein>
<evidence type="ECO:0000313" key="3">
    <source>
        <dbReference type="Proteomes" id="UP000782610"/>
    </source>
</evidence>
<organism evidence="2 3">
    <name type="scientific">Devosia nanyangense</name>
    <dbReference type="NCBI Taxonomy" id="1228055"/>
    <lineage>
        <taxon>Bacteria</taxon>
        <taxon>Pseudomonadati</taxon>
        <taxon>Pseudomonadota</taxon>
        <taxon>Alphaproteobacteria</taxon>
        <taxon>Hyphomicrobiales</taxon>
        <taxon>Devosiaceae</taxon>
        <taxon>Devosia</taxon>
    </lineage>
</organism>
<dbReference type="GO" id="GO:0016747">
    <property type="term" value="F:acyltransferase activity, transferring groups other than amino-acyl groups"/>
    <property type="evidence" value="ECO:0007669"/>
    <property type="project" value="InterPro"/>
</dbReference>
<dbReference type="PROSITE" id="PS51186">
    <property type="entry name" value="GNAT"/>
    <property type="match status" value="1"/>
</dbReference>
<evidence type="ECO:0000259" key="1">
    <source>
        <dbReference type="PROSITE" id="PS51186"/>
    </source>
</evidence>
<dbReference type="EMBL" id="JACRAF010000031">
    <property type="protein sequence ID" value="MBI4922395.1"/>
    <property type="molecule type" value="Genomic_DNA"/>
</dbReference>
<dbReference type="Gene3D" id="3.40.630.30">
    <property type="match status" value="1"/>
</dbReference>
<dbReference type="InterPro" id="IPR052777">
    <property type="entry name" value="Acetyltransferase_Enz"/>
</dbReference>
<name>A0A933L3M8_9HYPH</name>
<dbReference type="PANTHER" id="PTHR43305">
    <property type="entry name" value="FAMILY N-ACETYLTRANSFERASE, PUTATIVE (AFU_ORTHOLOGUE AFUA_2G01380)-RELATED"/>
    <property type="match status" value="1"/>
</dbReference>
<dbReference type="PANTHER" id="PTHR43305:SF1">
    <property type="entry name" value="FAMILY N-ACETYLTRANSFERASE, PUTATIVE (AFU_ORTHOLOGUE AFUA_2G01380)-RELATED"/>
    <property type="match status" value="1"/>
</dbReference>
<proteinExistence type="predicted"/>
<feature type="domain" description="N-acetyltransferase" evidence="1">
    <location>
        <begin position="6"/>
        <end position="159"/>
    </location>
</feature>
<dbReference type="CDD" id="cd04301">
    <property type="entry name" value="NAT_SF"/>
    <property type="match status" value="1"/>
</dbReference>
<dbReference type="InterPro" id="IPR016181">
    <property type="entry name" value="Acyl_CoA_acyltransferase"/>
</dbReference>